<sequence length="180" mass="20419">MASTYGGVRDEYVAYRIGEESIKGDLRPYMSSERHIIPTNEVEEDLENIDLADMNKQRGIGRRVSMGVGLQRNKGRADMDAKALQLLTSQQKFIIDRMTSQDLKLVEFKDTLIMMASNNATINKQPPSGTSAPRRNLEDYPKAEDCSEKYWDNISKANIDILVTLVLMVEFLKKELRSGL</sequence>
<name>A0ABS8UWB7_DATST</name>
<evidence type="ECO:0000313" key="3">
    <source>
        <dbReference type="Proteomes" id="UP000823775"/>
    </source>
</evidence>
<feature type="region of interest" description="Disordered" evidence="1">
    <location>
        <begin position="120"/>
        <end position="139"/>
    </location>
</feature>
<evidence type="ECO:0000256" key="1">
    <source>
        <dbReference type="SAM" id="MobiDB-lite"/>
    </source>
</evidence>
<reference evidence="2 3" key="1">
    <citation type="journal article" date="2021" name="BMC Genomics">
        <title>Datura genome reveals duplications of psychoactive alkaloid biosynthetic genes and high mutation rate following tissue culture.</title>
        <authorList>
            <person name="Rajewski A."/>
            <person name="Carter-House D."/>
            <person name="Stajich J."/>
            <person name="Litt A."/>
        </authorList>
    </citation>
    <scope>NUCLEOTIDE SEQUENCE [LARGE SCALE GENOMIC DNA]</scope>
    <source>
        <strain evidence="2">AR-01</strain>
    </source>
</reference>
<evidence type="ECO:0000313" key="2">
    <source>
        <dbReference type="EMBL" id="MCD9638734.1"/>
    </source>
</evidence>
<accession>A0ABS8UWB7</accession>
<feature type="compositionally biased region" description="Polar residues" evidence="1">
    <location>
        <begin position="120"/>
        <end position="133"/>
    </location>
</feature>
<organism evidence="2 3">
    <name type="scientific">Datura stramonium</name>
    <name type="common">Jimsonweed</name>
    <name type="synonym">Common thornapple</name>
    <dbReference type="NCBI Taxonomy" id="4076"/>
    <lineage>
        <taxon>Eukaryota</taxon>
        <taxon>Viridiplantae</taxon>
        <taxon>Streptophyta</taxon>
        <taxon>Embryophyta</taxon>
        <taxon>Tracheophyta</taxon>
        <taxon>Spermatophyta</taxon>
        <taxon>Magnoliopsida</taxon>
        <taxon>eudicotyledons</taxon>
        <taxon>Gunneridae</taxon>
        <taxon>Pentapetalae</taxon>
        <taxon>asterids</taxon>
        <taxon>lamiids</taxon>
        <taxon>Solanales</taxon>
        <taxon>Solanaceae</taxon>
        <taxon>Solanoideae</taxon>
        <taxon>Datureae</taxon>
        <taxon>Datura</taxon>
    </lineage>
</organism>
<gene>
    <name evidence="2" type="ORF">HAX54_022873</name>
</gene>
<proteinExistence type="predicted"/>
<dbReference type="Proteomes" id="UP000823775">
    <property type="component" value="Unassembled WGS sequence"/>
</dbReference>
<dbReference type="EMBL" id="JACEIK010002767">
    <property type="protein sequence ID" value="MCD9638734.1"/>
    <property type="molecule type" value="Genomic_DNA"/>
</dbReference>
<comment type="caution">
    <text evidence="2">The sequence shown here is derived from an EMBL/GenBank/DDBJ whole genome shotgun (WGS) entry which is preliminary data.</text>
</comment>
<keyword evidence="3" id="KW-1185">Reference proteome</keyword>
<protein>
    <submittedName>
        <fullName evidence="2">Uncharacterized protein</fullName>
    </submittedName>
</protein>